<evidence type="ECO:0000256" key="2">
    <source>
        <dbReference type="SAM" id="MobiDB-lite"/>
    </source>
</evidence>
<dbReference type="Pfam" id="PF02926">
    <property type="entry name" value="THUMP"/>
    <property type="match status" value="1"/>
</dbReference>
<evidence type="ECO:0000259" key="3">
    <source>
        <dbReference type="PROSITE" id="PS51165"/>
    </source>
</evidence>
<evidence type="ECO:0000256" key="1">
    <source>
        <dbReference type="PROSITE-ProRule" id="PRU00529"/>
    </source>
</evidence>
<dbReference type="GO" id="GO:0003723">
    <property type="term" value="F:RNA binding"/>
    <property type="evidence" value="ECO:0007669"/>
    <property type="project" value="UniProtKB-UniRule"/>
</dbReference>
<dbReference type="Proteomes" id="UP001338582">
    <property type="component" value="Chromosome 2"/>
</dbReference>
<dbReference type="EMBL" id="CP138895">
    <property type="protein sequence ID" value="WPK24607.1"/>
    <property type="molecule type" value="Genomic_DNA"/>
</dbReference>
<feature type="region of interest" description="Disordered" evidence="2">
    <location>
        <begin position="61"/>
        <end position="87"/>
    </location>
</feature>
<dbReference type="SUPFAM" id="SSF143437">
    <property type="entry name" value="THUMP domain-like"/>
    <property type="match status" value="1"/>
</dbReference>
<reference evidence="4 5" key="1">
    <citation type="submission" date="2023-10" db="EMBL/GenBank/DDBJ databases">
        <title>Draft Genome Sequence of Candida saopaulonensis from a very Premature Infant with Sepsis.</title>
        <authorList>
            <person name="Ning Y."/>
            <person name="Dai R."/>
            <person name="Xiao M."/>
            <person name="Xu Y."/>
            <person name="Yan Q."/>
            <person name="Zhang L."/>
        </authorList>
    </citation>
    <scope>NUCLEOTIDE SEQUENCE [LARGE SCALE GENOMIC DNA]</scope>
    <source>
        <strain evidence="4 5">19XY460</strain>
    </source>
</reference>
<dbReference type="GO" id="GO:0006400">
    <property type="term" value="P:tRNA modification"/>
    <property type="evidence" value="ECO:0007669"/>
    <property type="project" value="InterPro"/>
</dbReference>
<dbReference type="Gene3D" id="3.30.2300.10">
    <property type="entry name" value="THUMP superfamily"/>
    <property type="match status" value="1"/>
</dbReference>
<accession>A0AAX4H800</accession>
<feature type="compositionally biased region" description="Basic and acidic residues" evidence="2">
    <location>
        <begin position="72"/>
        <end position="87"/>
    </location>
</feature>
<proteinExistence type="predicted"/>
<keyword evidence="5" id="KW-1185">Reference proteome</keyword>
<dbReference type="FunFam" id="3.30.2300.10:FF:000001">
    <property type="entry name" value="THUMP domain-containing protein 1"/>
    <property type="match status" value="1"/>
</dbReference>
<keyword evidence="1" id="KW-0694">RNA-binding</keyword>
<dbReference type="InterPro" id="IPR004114">
    <property type="entry name" value="THUMP_dom"/>
</dbReference>
<evidence type="ECO:0000313" key="4">
    <source>
        <dbReference type="EMBL" id="WPK24607.1"/>
    </source>
</evidence>
<evidence type="ECO:0000313" key="5">
    <source>
        <dbReference type="Proteomes" id="UP001338582"/>
    </source>
</evidence>
<dbReference type="CDD" id="cd11717">
    <property type="entry name" value="THUMP_THUMPD1_like"/>
    <property type="match status" value="1"/>
</dbReference>
<dbReference type="AlphaFoldDB" id="A0AAX4H800"/>
<organism evidence="4 5">
    <name type="scientific">Australozyma saopauloensis</name>
    <dbReference type="NCBI Taxonomy" id="291208"/>
    <lineage>
        <taxon>Eukaryota</taxon>
        <taxon>Fungi</taxon>
        <taxon>Dikarya</taxon>
        <taxon>Ascomycota</taxon>
        <taxon>Saccharomycotina</taxon>
        <taxon>Pichiomycetes</taxon>
        <taxon>Metschnikowiaceae</taxon>
        <taxon>Australozyma</taxon>
    </lineage>
</organism>
<dbReference type="PANTHER" id="PTHR13452:SF10">
    <property type="entry name" value="THUMP DOMAIN-CONTAINING PROTEIN 1"/>
    <property type="match status" value="1"/>
</dbReference>
<sequence>MGKRKADSGSGNRNKKYKVSGFIDPNTSGVYATCNRGRELGCRKELVRLLSEKIEELYPNWKEQIGDDESDKESRESKEEGEKKELTVEEQVENELKLMKKEKSAKGHPLLVPMELGCECLVFVKTKKPAVAVDLVHSLCEEAYESKQKNTRFTQKLSPIESSVSASAEELEKLAKTVLKPHFHQEDQKPVKFAIQVTRRNFNSLEKEDIIKQIAKLVGTEHGHSVDLKNYDKLIMVECYKTNVGMAVVSDFQKFDKFNLQQIFEKASESVDPETKSRVRSEGN</sequence>
<dbReference type="RefSeq" id="XP_062876990.1">
    <property type="nucleotide sequence ID" value="XM_063020920.1"/>
</dbReference>
<dbReference type="InterPro" id="IPR040183">
    <property type="entry name" value="THUMPD1-like"/>
</dbReference>
<protein>
    <recommendedName>
        <fullName evidence="3">THUMP domain-containing protein</fullName>
    </recommendedName>
</protein>
<name>A0AAX4H800_9ASCO</name>
<feature type="domain" description="THUMP" evidence="3">
    <location>
        <begin position="142"/>
        <end position="250"/>
    </location>
</feature>
<dbReference type="PROSITE" id="PS51165">
    <property type="entry name" value="THUMP"/>
    <property type="match status" value="1"/>
</dbReference>
<dbReference type="KEGG" id="asau:88172951"/>
<feature type="region of interest" description="Disordered" evidence="2">
    <location>
        <begin position="1"/>
        <end position="20"/>
    </location>
</feature>
<dbReference type="GeneID" id="88172951"/>
<dbReference type="SMART" id="SM00981">
    <property type="entry name" value="THUMP"/>
    <property type="match status" value="1"/>
</dbReference>
<dbReference type="PANTHER" id="PTHR13452">
    <property type="entry name" value="THUMP DOMAIN CONTAINING PROTEIN 1-RELATED"/>
    <property type="match status" value="1"/>
</dbReference>
<gene>
    <name evidence="4" type="ORF">PUMCH_001886</name>
</gene>